<dbReference type="Pfam" id="PF00078">
    <property type="entry name" value="RVT_1"/>
    <property type="match status" value="1"/>
</dbReference>
<protein>
    <recommendedName>
        <fullName evidence="1">Reverse transcriptase domain-containing protein</fullName>
    </recommendedName>
</protein>
<sequence length="1010" mass="111524">MAGACSTGGDALGQPISVIMGRRRSYAKTRPCHYRGGRFSRCLRTIPASRSGPDRKDTGISKGNPHDLKVLLCNARSMMNKTTAIHDLIVDGGFDLACVTETWLDEADGPVLAAACPPGFSYAQQPRSCGRGGGVAVIFRKSLVCTRRPIGKTQFSECMFWKLGNRGSTGFLLVYRPPRCTKDSLPELLQVVADMLLETPSLVVLGDFNIHADTTLQGAARDFMESMASMGLSLNKFGPTHSHGHALDLVFTSMDVGDLTLTKSETKEVPWSDHFLVQLDFSATLPLCREVGPIRMVRPRHLMDPIGFQRVVGDALSQVDGLSADSLVARWNAELTRAIDCLAPKRPLRLHGARTAPWFSPELRVMKQSLRRLERRWRKTHSESDRTRVRAQRRAYQVAMATAKRAFFAASIASAENSSRRLFQVVRNLSEPPVPPGPGRDPKISCNAFAKFFADKIAQIQKEVDSTVGAGPGRESARVLSGPVTWDQFQSVTSEDVDRLLGKVKPTTCLLDPCPSWLIKASREGLGDGLCGVVNASLCEGAFPDPLKEAVIKPLLKKTSLDPANLANYRPVSNLPFLGKVIERVVAEQLQARLEETDHLDPFQSGFRSHHGTETALVALVDDLRRARDKGESCFLVLLDLSAAFDTIDHNILLDRLEGLGAGGTVIQWFRSFLLGRVQKVVVGDECSDPWALTCGVPQGSVLSPMLFNIYMKPLGEIIRGFGLGVHQYADDTQLYLSFKSEPVKAVKVLCECLEAVGGWMAANRLRLNPDKTEVLFLGDRERVGVGDSLVLNGVTVPLKDQVRSLGVILDSQLSMEAQVNSVSRAAVYQLHLVRRLRPYLPANCLARVVHALVISRLDYCNALYVGLPLKVTRKLQLIQNAAARLVTGSGRRDHITPVLRDLHWLPVRFRARFKVLVLTFKALNGLGPVYLKERLHPHHSARTLRSSAEGLLAVPSLREVRLQGTRQRAFSVVAPALWNALPLDVKEINNYLIFRRHLKAALFREVFNM</sequence>
<dbReference type="CDD" id="cd01650">
    <property type="entry name" value="RT_nLTR_like"/>
    <property type="match status" value="1"/>
</dbReference>
<dbReference type="PROSITE" id="PS50878">
    <property type="entry name" value="RT_POL"/>
    <property type="match status" value="1"/>
</dbReference>
<reference evidence="2 3" key="1">
    <citation type="journal article" date="2019" name="Proc. Natl. Acad. Sci. U.S.A.">
        <title>Regulatory changes in pterin and carotenoid genes underlie balanced color polymorphisms in the wall lizard.</title>
        <authorList>
            <person name="Andrade P."/>
            <person name="Pinho C."/>
            <person name="Perez I de Lanuza G."/>
            <person name="Afonso S."/>
            <person name="Brejcha J."/>
            <person name="Rubin C.J."/>
            <person name="Wallerman O."/>
            <person name="Pereira P."/>
            <person name="Sabatino S.J."/>
            <person name="Bellati A."/>
            <person name="Pellitteri-Rosa D."/>
            <person name="Bosakova Z."/>
            <person name="Bunikis I."/>
            <person name="Carretero M.A."/>
            <person name="Feiner N."/>
            <person name="Marsik P."/>
            <person name="Pauperio F."/>
            <person name="Salvi D."/>
            <person name="Soler L."/>
            <person name="While G.M."/>
            <person name="Uller T."/>
            <person name="Font E."/>
            <person name="Andersson L."/>
            <person name="Carneiro M."/>
        </authorList>
    </citation>
    <scope>NUCLEOTIDE SEQUENCE</scope>
</reference>
<dbReference type="GeneTree" id="ENSGT01150000286962"/>
<dbReference type="SUPFAM" id="SSF56672">
    <property type="entry name" value="DNA/RNA polymerases"/>
    <property type="match status" value="1"/>
</dbReference>
<dbReference type="InterPro" id="IPR005135">
    <property type="entry name" value="Endo/exonuclease/phosphatase"/>
</dbReference>
<dbReference type="InterPro" id="IPR043502">
    <property type="entry name" value="DNA/RNA_pol_sf"/>
</dbReference>
<dbReference type="AlphaFoldDB" id="A0A670IR05"/>
<dbReference type="InterPro" id="IPR036691">
    <property type="entry name" value="Endo/exonu/phosph_ase_sf"/>
</dbReference>
<dbReference type="InterPro" id="IPR000477">
    <property type="entry name" value="RT_dom"/>
</dbReference>
<name>A0A670IR05_PODMU</name>
<accession>A0A670IR05</accession>
<dbReference type="GO" id="GO:0003824">
    <property type="term" value="F:catalytic activity"/>
    <property type="evidence" value="ECO:0007669"/>
    <property type="project" value="InterPro"/>
</dbReference>
<dbReference type="Ensembl" id="ENSPMRT00000015107.1">
    <property type="protein sequence ID" value="ENSPMRP00000014141.1"/>
    <property type="gene ID" value="ENSPMRG00000009447.1"/>
</dbReference>
<evidence type="ECO:0000259" key="1">
    <source>
        <dbReference type="PROSITE" id="PS50878"/>
    </source>
</evidence>
<dbReference type="SUPFAM" id="SSF56219">
    <property type="entry name" value="DNase I-like"/>
    <property type="match status" value="1"/>
</dbReference>
<reference evidence="2" key="3">
    <citation type="submission" date="2025-09" db="UniProtKB">
        <authorList>
            <consortium name="Ensembl"/>
        </authorList>
    </citation>
    <scope>IDENTIFICATION</scope>
</reference>
<reference evidence="2" key="2">
    <citation type="submission" date="2025-08" db="UniProtKB">
        <authorList>
            <consortium name="Ensembl"/>
        </authorList>
    </citation>
    <scope>IDENTIFICATION</scope>
</reference>
<dbReference type="Gene3D" id="3.60.10.10">
    <property type="entry name" value="Endonuclease/exonuclease/phosphatase"/>
    <property type="match status" value="1"/>
</dbReference>
<feature type="domain" description="Reverse transcriptase" evidence="1">
    <location>
        <begin position="536"/>
        <end position="810"/>
    </location>
</feature>
<keyword evidence="3" id="KW-1185">Reference proteome</keyword>
<proteinExistence type="predicted"/>
<dbReference type="Pfam" id="PF03372">
    <property type="entry name" value="Exo_endo_phos"/>
    <property type="match status" value="1"/>
</dbReference>
<evidence type="ECO:0000313" key="3">
    <source>
        <dbReference type="Proteomes" id="UP000472272"/>
    </source>
</evidence>
<dbReference type="PANTHER" id="PTHR33332">
    <property type="entry name" value="REVERSE TRANSCRIPTASE DOMAIN-CONTAINING PROTEIN"/>
    <property type="match status" value="1"/>
</dbReference>
<evidence type="ECO:0000313" key="2">
    <source>
        <dbReference type="Ensembl" id="ENSPMRP00000014141.1"/>
    </source>
</evidence>
<dbReference type="Proteomes" id="UP000472272">
    <property type="component" value="Chromosome 5"/>
</dbReference>
<organism evidence="2 3">
    <name type="scientific">Podarcis muralis</name>
    <name type="common">Wall lizard</name>
    <name type="synonym">Lacerta muralis</name>
    <dbReference type="NCBI Taxonomy" id="64176"/>
    <lineage>
        <taxon>Eukaryota</taxon>
        <taxon>Metazoa</taxon>
        <taxon>Chordata</taxon>
        <taxon>Craniata</taxon>
        <taxon>Vertebrata</taxon>
        <taxon>Euteleostomi</taxon>
        <taxon>Lepidosauria</taxon>
        <taxon>Squamata</taxon>
        <taxon>Bifurcata</taxon>
        <taxon>Unidentata</taxon>
        <taxon>Episquamata</taxon>
        <taxon>Laterata</taxon>
        <taxon>Lacertibaenia</taxon>
        <taxon>Lacertidae</taxon>
        <taxon>Podarcis</taxon>
    </lineage>
</organism>